<evidence type="ECO:0000256" key="3">
    <source>
        <dbReference type="ARBA" id="ARBA00022475"/>
    </source>
</evidence>
<keyword evidence="5 7" id="KW-1133">Transmembrane helix</keyword>
<evidence type="ECO:0000313" key="9">
    <source>
        <dbReference type="EMBL" id="MET4634640.1"/>
    </source>
</evidence>
<evidence type="ECO:0000259" key="8">
    <source>
        <dbReference type="PROSITE" id="PS50850"/>
    </source>
</evidence>
<organism evidence="9 10">
    <name type="scientific">Kaistia defluvii</name>
    <dbReference type="NCBI Taxonomy" id="410841"/>
    <lineage>
        <taxon>Bacteria</taxon>
        <taxon>Pseudomonadati</taxon>
        <taxon>Pseudomonadota</taxon>
        <taxon>Alphaproteobacteria</taxon>
        <taxon>Hyphomicrobiales</taxon>
        <taxon>Kaistiaceae</taxon>
        <taxon>Kaistia</taxon>
    </lineage>
</organism>
<evidence type="ECO:0000256" key="4">
    <source>
        <dbReference type="ARBA" id="ARBA00022692"/>
    </source>
</evidence>
<dbReference type="RefSeq" id="WP_354551450.1">
    <property type="nucleotide sequence ID" value="NZ_JBEPSM010000001.1"/>
</dbReference>
<feature type="transmembrane region" description="Helical" evidence="7">
    <location>
        <begin position="365"/>
        <end position="391"/>
    </location>
</feature>
<feature type="transmembrane region" description="Helical" evidence="7">
    <location>
        <begin position="165"/>
        <end position="187"/>
    </location>
</feature>
<sequence length="399" mass="41044">MALPANRQARFFVALAIMVALLNSTAASPLYTSYRVMWSLDAFTVAFIFAIYAFGTLAALVVLGRLSDRLPDRRLLIIVSLGIVIAGALIFASAGNLATLLIGRLLAGAGTGGLTGIANAALIELDPKADARANAVLATAVFTGGCALGPVISSAALHFDAWPLHLPFILIAALALVAILGLVTASWQPASRIVETPQTVAANVVPTGRYAAFTVAAGALIIAWAVGSTFAGLGVTFVHELLKVNSQAASGVIVAAFQLVAGISQLASQRLDSNKAMVLGTTLIALAILACAFAIWTASPLLFVLGTLGSGIGYGAAFVGAAGVVNRIAPPDRRATWVSTFYITGYLANALPVLALGFLGDRLGLFGAFLCLTVFTVVGTIVVNSTARIVLRPSRRGRA</sequence>
<dbReference type="PANTHER" id="PTHR23517:SF13">
    <property type="entry name" value="MAJOR FACILITATOR SUPERFAMILY MFS_1"/>
    <property type="match status" value="1"/>
</dbReference>
<dbReference type="Gene3D" id="1.20.1250.20">
    <property type="entry name" value="MFS general substrate transporter like domains"/>
    <property type="match status" value="1"/>
</dbReference>
<reference evidence="9 10" key="1">
    <citation type="submission" date="2024-06" db="EMBL/GenBank/DDBJ databases">
        <title>Sorghum-associated microbial communities from plants grown in Nebraska, USA.</title>
        <authorList>
            <person name="Schachtman D."/>
        </authorList>
    </citation>
    <scope>NUCLEOTIDE SEQUENCE [LARGE SCALE GENOMIC DNA]</scope>
    <source>
        <strain evidence="9 10">3207</strain>
    </source>
</reference>
<accession>A0ABV2R037</accession>
<feature type="domain" description="Major facilitator superfamily (MFS) profile" evidence="8">
    <location>
        <begin position="9"/>
        <end position="396"/>
    </location>
</feature>
<comment type="caution">
    <text evidence="9">The sequence shown here is derived from an EMBL/GenBank/DDBJ whole genome shotgun (WGS) entry which is preliminary data.</text>
</comment>
<dbReference type="Proteomes" id="UP001549321">
    <property type="component" value="Unassembled WGS sequence"/>
</dbReference>
<proteinExistence type="predicted"/>
<gene>
    <name evidence="9" type="ORF">ABIE08_002553</name>
</gene>
<keyword evidence="4 7" id="KW-0812">Transmembrane</keyword>
<evidence type="ECO:0000256" key="7">
    <source>
        <dbReference type="SAM" id="Phobius"/>
    </source>
</evidence>
<evidence type="ECO:0000313" key="10">
    <source>
        <dbReference type="Proteomes" id="UP001549321"/>
    </source>
</evidence>
<feature type="transmembrane region" description="Helical" evidence="7">
    <location>
        <begin position="208"/>
        <end position="227"/>
    </location>
</feature>
<feature type="transmembrane region" description="Helical" evidence="7">
    <location>
        <begin position="75"/>
        <end position="95"/>
    </location>
</feature>
<dbReference type="InterPro" id="IPR036259">
    <property type="entry name" value="MFS_trans_sf"/>
</dbReference>
<dbReference type="SUPFAM" id="SSF103473">
    <property type="entry name" value="MFS general substrate transporter"/>
    <property type="match status" value="1"/>
</dbReference>
<feature type="transmembrane region" description="Helical" evidence="7">
    <location>
        <begin position="276"/>
        <end position="296"/>
    </location>
</feature>
<evidence type="ECO:0000256" key="6">
    <source>
        <dbReference type="ARBA" id="ARBA00023136"/>
    </source>
</evidence>
<name>A0ABV2R037_9HYPH</name>
<dbReference type="InterPro" id="IPR050171">
    <property type="entry name" value="MFS_Transporters"/>
</dbReference>
<keyword evidence="10" id="KW-1185">Reference proteome</keyword>
<dbReference type="PANTHER" id="PTHR23517">
    <property type="entry name" value="RESISTANCE PROTEIN MDTM, PUTATIVE-RELATED-RELATED"/>
    <property type="match status" value="1"/>
</dbReference>
<dbReference type="PROSITE" id="PS50850">
    <property type="entry name" value="MFS"/>
    <property type="match status" value="1"/>
</dbReference>
<feature type="transmembrane region" description="Helical" evidence="7">
    <location>
        <begin position="43"/>
        <end position="63"/>
    </location>
</feature>
<dbReference type="Pfam" id="PF07690">
    <property type="entry name" value="MFS_1"/>
    <property type="match status" value="1"/>
</dbReference>
<evidence type="ECO:0000256" key="5">
    <source>
        <dbReference type="ARBA" id="ARBA00022989"/>
    </source>
</evidence>
<evidence type="ECO:0000256" key="1">
    <source>
        <dbReference type="ARBA" id="ARBA00004651"/>
    </source>
</evidence>
<dbReference type="InterPro" id="IPR020846">
    <property type="entry name" value="MFS_dom"/>
</dbReference>
<feature type="transmembrane region" description="Helical" evidence="7">
    <location>
        <begin position="101"/>
        <end position="123"/>
    </location>
</feature>
<comment type="subcellular location">
    <subcellularLocation>
        <location evidence="1">Cell membrane</location>
        <topology evidence="1">Multi-pass membrane protein</topology>
    </subcellularLocation>
</comment>
<keyword evidence="2" id="KW-0813">Transport</keyword>
<evidence type="ECO:0000256" key="2">
    <source>
        <dbReference type="ARBA" id="ARBA00022448"/>
    </source>
</evidence>
<keyword evidence="3" id="KW-1003">Cell membrane</keyword>
<feature type="transmembrane region" description="Helical" evidence="7">
    <location>
        <begin position="302"/>
        <end position="325"/>
    </location>
</feature>
<feature type="transmembrane region" description="Helical" evidence="7">
    <location>
        <begin position="337"/>
        <end position="359"/>
    </location>
</feature>
<feature type="transmembrane region" description="Helical" evidence="7">
    <location>
        <begin position="135"/>
        <end position="159"/>
    </location>
</feature>
<keyword evidence="6 7" id="KW-0472">Membrane</keyword>
<protein>
    <submittedName>
        <fullName evidence="9">MFS family permease</fullName>
    </submittedName>
</protein>
<feature type="transmembrane region" description="Helical" evidence="7">
    <location>
        <begin position="247"/>
        <end position="264"/>
    </location>
</feature>
<dbReference type="InterPro" id="IPR011701">
    <property type="entry name" value="MFS"/>
</dbReference>
<dbReference type="EMBL" id="JBEPSM010000001">
    <property type="protein sequence ID" value="MET4634640.1"/>
    <property type="molecule type" value="Genomic_DNA"/>
</dbReference>